<dbReference type="RefSeq" id="WP_084702085.1">
    <property type="nucleotide sequence ID" value="NZ_KB913032.1"/>
</dbReference>
<evidence type="ECO:0000313" key="2">
    <source>
        <dbReference type="EMBL" id="OXM54918.1"/>
    </source>
</evidence>
<feature type="region of interest" description="Disordered" evidence="1">
    <location>
        <begin position="1"/>
        <end position="51"/>
    </location>
</feature>
<keyword evidence="3" id="KW-1185">Reference proteome</keyword>
<proteinExistence type="predicted"/>
<dbReference type="AlphaFoldDB" id="A0A229S7N7"/>
<name>A0A229S7N7_AMYAL</name>
<reference evidence="2 3" key="1">
    <citation type="submission" date="2017-07" db="EMBL/GenBank/DDBJ databases">
        <title>Amycolatopsis alba DSM 44262 Genome sequencing and assembly.</title>
        <authorList>
            <person name="Kaur N."/>
            <person name="Mayilraj S."/>
        </authorList>
    </citation>
    <scope>NUCLEOTIDE SEQUENCE [LARGE SCALE GENOMIC DNA]</scope>
    <source>
        <strain evidence="2 3">DSM 44262</strain>
    </source>
</reference>
<evidence type="ECO:0000256" key="1">
    <source>
        <dbReference type="SAM" id="MobiDB-lite"/>
    </source>
</evidence>
<dbReference type="EMBL" id="NMQU01000008">
    <property type="protein sequence ID" value="OXM54918.1"/>
    <property type="molecule type" value="Genomic_DNA"/>
</dbReference>
<sequence>MTPVASPSVAVSRAENGERSAGSACGGPEGVRTGHGAPGGDHRRAVPRATPGTAAVGTCFLSKIELQAVDEPTMANWRKHVFIATAGIADSFTLPRDRTIIMGSQIEVQVRRSVNPRVVTTRALPSARR</sequence>
<comment type="caution">
    <text evidence="2">The sequence shown here is derived from an EMBL/GenBank/DDBJ whole genome shotgun (WGS) entry which is preliminary data.</text>
</comment>
<accession>A0A229S7N7</accession>
<evidence type="ECO:0000313" key="3">
    <source>
        <dbReference type="Proteomes" id="UP000215563"/>
    </source>
</evidence>
<dbReference type="Proteomes" id="UP000215563">
    <property type="component" value="Unassembled WGS sequence"/>
</dbReference>
<dbReference type="OrthoDB" id="9805577at2"/>
<protein>
    <submittedName>
        <fullName evidence="2">Uncharacterized protein</fullName>
    </submittedName>
</protein>
<organism evidence="2 3">
    <name type="scientific">Amycolatopsis alba DSM 44262</name>
    <dbReference type="NCBI Taxonomy" id="1125972"/>
    <lineage>
        <taxon>Bacteria</taxon>
        <taxon>Bacillati</taxon>
        <taxon>Actinomycetota</taxon>
        <taxon>Actinomycetes</taxon>
        <taxon>Pseudonocardiales</taxon>
        <taxon>Pseudonocardiaceae</taxon>
        <taxon>Amycolatopsis</taxon>
    </lineage>
</organism>
<gene>
    <name evidence="2" type="ORF">CFP75_01885</name>
</gene>